<keyword evidence="2" id="KW-0812">Transmembrane</keyword>
<keyword evidence="2" id="KW-0472">Membrane</keyword>
<reference evidence="3 4" key="1">
    <citation type="submission" date="2019-03" db="EMBL/GenBank/DDBJ databases">
        <title>Genomic Encyclopedia of Type Strains, Phase IV (KMG-IV): sequencing the most valuable type-strain genomes for metagenomic binning, comparative biology and taxonomic classification.</title>
        <authorList>
            <person name="Goeker M."/>
        </authorList>
    </citation>
    <scope>NUCLEOTIDE SEQUENCE [LARGE SCALE GENOMIC DNA]</scope>
    <source>
        <strain evidence="3 4">DSM 25287</strain>
    </source>
</reference>
<evidence type="ECO:0000256" key="2">
    <source>
        <dbReference type="SAM" id="Phobius"/>
    </source>
</evidence>
<accession>A0A4R2LUZ4</accession>
<gene>
    <name evidence="3" type="ORF">EV699_101124</name>
</gene>
<organism evidence="3 4">
    <name type="scientific">Plasticicumulans lactativorans</name>
    <dbReference type="NCBI Taxonomy" id="1133106"/>
    <lineage>
        <taxon>Bacteria</taxon>
        <taxon>Pseudomonadati</taxon>
        <taxon>Pseudomonadota</taxon>
        <taxon>Gammaproteobacteria</taxon>
        <taxon>Candidatus Competibacteraceae</taxon>
        <taxon>Plasticicumulans</taxon>
    </lineage>
</organism>
<keyword evidence="4" id="KW-1185">Reference proteome</keyword>
<feature type="region of interest" description="Disordered" evidence="1">
    <location>
        <begin position="1"/>
        <end position="26"/>
    </location>
</feature>
<evidence type="ECO:0000313" key="4">
    <source>
        <dbReference type="Proteomes" id="UP000295765"/>
    </source>
</evidence>
<dbReference type="EMBL" id="SLWY01000001">
    <property type="protein sequence ID" value="TCO83740.1"/>
    <property type="molecule type" value="Genomic_DNA"/>
</dbReference>
<evidence type="ECO:0000256" key="1">
    <source>
        <dbReference type="SAM" id="MobiDB-lite"/>
    </source>
</evidence>
<proteinExistence type="predicted"/>
<sequence length="232" mass="25748">MLMTAKTSMGNGGDGTADRLRGRRRNSTRWSQRSKLLFVGLVFCVTATIVTALYFGTQIKVLRSDNERLGATLEARERELATLRPEVEQLRVDVDALVQKRVPGLRPLTFDQVISLDERYLRTVVFSVVKRGGKSRYEYRLTMRNDSVLAITPRLSIALFDRHGVHIGVARIGVMAEASDLMPDLQPGESVSKSGFISMVSDTEEEPAYFLLRVAEPVVKPEPLPLPADGSG</sequence>
<feature type="transmembrane region" description="Helical" evidence="2">
    <location>
        <begin position="36"/>
        <end position="56"/>
    </location>
</feature>
<evidence type="ECO:0000313" key="3">
    <source>
        <dbReference type="EMBL" id="TCO83740.1"/>
    </source>
</evidence>
<keyword evidence="2" id="KW-1133">Transmembrane helix</keyword>
<dbReference type="AlphaFoldDB" id="A0A4R2LUZ4"/>
<name>A0A4R2LUZ4_9GAMM</name>
<dbReference type="Proteomes" id="UP000295765">
    <property type="component" value="Unassembled WGS sequence"/>
</dbReference>
<comment type="caution">
    <text evidence="3">The sequence shown here is derived from an EMBL/GenBank/DDBJ whole genome shotgun (WGS) entry which is preliminary data.</text>
</comment>
<protein>
    <submittedName>
        <fullName evidence="3">Uncharacterized protein</fullName>
    </submittedName>
</protein>